<comment type="caution">
    <text evidence="2">The sequence shown here is derived from an EMBL/GenBank/DDBJ whole genome shotgun (WGS) entry which is preliminary data.</text>
</comment>
<evidence type="ECO:0000313" key="2">
    <source>
        <dbReference type="EMBL" id="KAB2577939.1"/>
    </source>
</evidence>
<name>A0A5N5DJ61_9PEZI</name>
<dbReference type="OrthoDB" id="3962222at2759"/>
<dbReference type="AlphaFoldDB" id="A0A5N5DJ61"/>
<evidence type="ECO:0000313" key="3">
    <source>
        <dbReference type="Proteomes" id="UP000325902"/>
    </source>
</evidence>
<reference evidence="2 3" key="1">
    <citation type="journal article" date="2019" name="Sci. Rep.">
        <title>A multi-omics analysis of the grapevine pathogen Lasiodiplodia theobromae reveals that temperature affects the expression of virulence- and pathogenicity-related genes.</title>
        <authorList>
            <person name="Felix C."/>
            <person name="Meneses R."/>
            <person name="Goncalves M.F.M."/>
            <person name="Tilleman L."/>
            <person name="Duarte A.S."/>
            <person name="Jorrin-Novo J.V."/>
            <person name="Van de Peer Y."/>
            <person name="Deforce D."/>
            <person name="Van Nieuwerburgh F."/>
            <person name="Esteves A.C."/>
            <person name="Alves A."/>
        </authorList>
    </citation>
    <scope>NUCLEOTIDE SEQUENCE [LARGE SCALE GENOMIC DNA]</scope>
    <source>
        <strain evidence="2 3">LA-SOL3</strain>
    </source>
</reference>
<feature type="compositionally biased region" description="Acidic residues" evidence="1">
    <location>
        <begin position="100"/>
        <end position="115"/>
    </location>
</feature>
<feature type="compositionally biased region" description="Polar residues" evidence="1">
    <location>
        <begin position="1"/>
        <end position="10"/>
    </location>
</feature>
<feature type="compositionally biased region" description="Basic and acidic residues" evidence="1">
    <location>
        <begin position="116"/>
        <end position="127"/>
    </location>
</feature>
<dbReference type="EMBL" id="VCHE01000014">
    <property type="protein sequence ID" value="KAB2577939.1"/>
    <property type="molecule type" value="Genomic_DNA"/>
</dbReference>
<feature type="compositionally biased region" description="Basic and acidic residues" evidence="1">
    <location>
        <begin position="78"/>
        <end position="93"/>
    </location>
</feature>
<keyword evidence="3" id="KW-1185">Reference proteome</keyword>
<proteinExistence type="predicted"/>
<dbReference type="Proteomes" id="UP000325902">
    <property type="component" value="Unassembled WGS sequence"/>
</dbReference>
<accession>A0A5N5DJ61</accession>
<sequence>MESLSDTTTNPLPPPRAHTPPPAYTPSPSHQHQQQRCYHTRPGSTQPSAYVPRGHPRSSTTSLIHHQHHRVSAAAAANEKEVLFYKPAGHDAEPAPAYSEGEDDYYDYDDDDDDGEGARERRGRGEEGGVACYSPSQHQHRRTSKLEARIRALEAQLAARGGK</sequence>
<gene>
    <name evidence="2" type="ORF">DBV05_g3411</name>
</gene>
<organism evidence="2 3">
    <name type="scientific">Lasiodiplodia theobromae</name>
    <dbReference type="NCBI Taxonomy" id="45133"/>
    <lineage>
        <taxon>Eukaryota</taxon>
        <taxon>Fungi</taxon>
        <taxon>Dikarya</taxon>
        <taxon>Ascomycota</taxon>
        <taxon>Pezizomycotina</taxon>
        <taxon>Dothideomycetes</taxon>
        <taxon>Dothideomycetes incertae sedis</taxon>
        <taxon>Botryosphaeriales</taxon>
        <taxon>Botryosphaeriaceae</taxon>
        <taxon>Lasiodiplodia</taxon>
    </lineage>
</organism>
<evidence type="ECO:0000256" key="1">
    <source>
        <dbReference type="SAM" id="MobiDB-lite"/>
    </source>
</evidence>
<feature type="region of interest" description="Disordered" evidence="1">
    <location>
        <begin position="1"/>
        <end position="144"/>
    </location>
</feature>
<feature type="compositionally biased region" description="Pro residues" evidence="1">
    <location>
        <begin position="11"/>
        <end position="25"/>
    </location>
</feature>
<feature type="compositionally biased region" description="Polar residues" evidence="1">
    <location>
        <begin position="27"/>
        <end position="48"/>
    </location>
</feature>
<protein>
    <submittedName>
        <fullName evidence="2">Uncharacterized protein</fullName>
    </submittedName>
</protein>